<sequence>MANNDWKSRLGVVYSTNQDYQYETDETPEIETLPIERQRLRLKLDRSGRSGKTVTLVSGFVGSEADLKELGRKVKAKLSIGGSVKDGCLLLQGDVRTKAIAIFQELGVKDIK</sequence>
<organism evidence="4">
    <name type="scientific">gut metagenome</name>
    <dbReference type="NCBI Taxonomy" id="749906"/>
    <lineage>
        <taxon>unclassified sequences</taxon>
        <taxon>metagenomes</taxon>
        <taxon>organismal metagenomes</taxon>
    </lineage>
</organism>
<feature type="domain" description="SUI1" evidence="3">
    <location>
        <begin position="49"/>
        <end position="107"/>
    </location>
</feature>
<evidence type="ECO:0000256" key="1">
    <source>
        <dbReference type="ARBA" id="ARBA00022845"/>
    </source>
</evidence>
<keyword evidence="2" id="KW-0648">Protein biosynthesis</keyword>
<evidence type="ECO:0000313" key="4">
    <source>
        <dbReference type="EMBL" id="EJX04318.1"/>
    </source>
</evidence>
<keyword evidence="4" id="KW-0396">Initiation factor</keyword>
<protein>
    <submittedName>
        <fullName evidence="4">Translation initiation factor SUI1</fullName>
    </submittedName>
</protein>
<dbReference type="GO" id="GO:0003743">
    <property type="term" value="F:translation initiation factor activity"/>
    <property type="evidence" value="ECO:0007669"/>
    <property type="project" value="UniProtKB-KW"/>
</dbReference>
<evidence type="ECO:0000256" key="2">
    <source>
        <dbReference type="ARBA" id="ARBA00022917"/>
    </source>
</evidence>
<dbReference type="InterPro" id="IPR036877">
    <property type="entry name" value="SUI1_dom_sf"/>
</dbReference>
<reference evidence="4" key="1">
    <citation type="journal article" date="2012" name="PLoS ONE">
        <title>Gene sets for utilization of primary and secondary nutrition supplies in the distal gut of endangered iberian lynx.</title>
        <authorList>
            <person name="Alcaide M."/>
            <person name="Messina E."/>
            <person name="Richter M."/>
            <person name="Bargiela R."/>
            <person name="Peplies J."/>
            <person name="Huws S.A."/>
            <person name="Newbold C.J."/>
            <person name="Golyshin P.N."/>
            <person name="Simon M.A."/>
            <person name="Lopez G."/>
            <person name="Yakimov M.M."/>
            <person name="Ferrer M."/>
        </authorList>
    </citation>
    <scope>NUCLEOTIDE SEQUENCE</scope>
</reference>
<comment type="caution">
    <text evidence="4">The sequence shown here is derived from an EMBL/GenBank/DDBJ whole genome shotgun (WGS) entry which is preliminary data.</text>
</comment>
<dbReference type="InterPro" id="IPR005872">
    <property type="entry name" value="SUI1_arc_bac"/>
</dbReference>
<proteinExistence type="predicted"/>
<keyword evidence="1" id="KW-0810">Translation regulation</keyword>
<dbReference type="Pfam" id="PF01253">
    <property type="entry name" value="SUI1"/>
    <property type="match status" value="1"/>
</dbReference>
<accession>J9GPI4</accession>
<gene>
    <name evidence="4" type="ORF">EVA_07575</name>
</gene>
<dbReference type="EMBL" id="AMCI01001849">
    <property type="protein sequence ID" value="EJX04318.1"/>
    <property type="molecule type" value="Genomic_DNA"/>
</dbReference>
<name>J9GPI4_9ZZZZ</name>
<dbReference type="AlphaFoldDB" id="J9GPI4"/>
<dbReference type="InterPro" id="IPR001950">
    <property type="entry name" value="SUI1"/>
</dbReference>
<dbReference type="SUPFAM" id="SSF55159">
    <property type="entry name" value="eIF1-like"/>
    <property type="match status" value="1"/>
</dbReference>
<dbReference type="PROSITE" id="PS50296">
    <property type="entry name" value="SUI1"/>
    <property type="match status" value="1"/>
</dbReference>
<dbReference type="Gene3D" id="3.30.780.10">
    <property type="entry name" value="SUI1-like domain"/>
    <property type="match status" value="1"/>
</dbReference>
<dbReference type="PIRSF" id="PIRSF037511">
    <property type="entry name" value="Transl_init_SUI1_pro"/>
    <property type="match status" value="1"/>
</dbReference>
<dbReference type="GO" id="GO:0006417">
    <property type="term" value="P:regulation of translation"/>
    <property type="evidence" value="ECO:0007669"/>
    <property type="project" value="UniProtKB-KW"/>
</dbReference>
<dbReference type="CDD" id="cd11567">
    <property type="entry name" value="YciH_like"/>
    <property type="match status" value="1"/>
</dbReference>
<evidence type="ECO:0000259" key="3">
    <source>
        <dbReference type="PROSITE" id="PS50296"/>
    </source>
</evidence>